<evidence type="ECO:0000313" key="2">
    <source>
        <dbReference type="EMBL" id="RKD93960.1"/>
    </source>
</evidence>
<evidence type="ECO:0000256" key="1">
    <source>
        <dbReference type="SAM" id="MobiDB-lite"/>
    </source>
</evidence>
<dbReference type="Pfam" id="PF03860">
    <property type="entry name" value="Csp"/>
    <property type="match status" value="1"/>
</dbReference>
<feature type="compositionally biased region" description="Polar residues" evidence="1">
    <location>
        <begin position="48"/>
        <end position="68"/>
    </location>
</feature>
<dbReference type="Proteomes" id="UP000283805">
    <property type="component" value="Unassembled WGS sequence"/>
</dbReference>
<dbReference type="Gene3D" id="1.20.1270.360">
    <property type="match status" value="1"/>
</dbReference>
<accession>A0A419WEQ2</accession>
<name>A0A419WEQ2_9EURY</name>
<keyword evidence="3" id="KW-1185">Reference proteome</keyword>
<comment type="caution">
    <text evidence="2">The sequence shown here is derived from an EMBL/GenBank/DDBJ whole genome shotgun (WGS) entry which is preliminary data.</text>
</comment>
<feature type="compositionally biased region" description="Low complexity" evidence="1">
    <location>
        <begin position="81"/>
        <end position="111"/>
    </location>
</feature>
<gene>
    <name evidence="2" type="ORF">ATJ93_3595</name>
</gene>
<feature type="region of interest" description="Disordered" evidence="1">
    <location>
        <begin position="235"/>
        <end position="254"/>
    </location>
</feature>
<feature type="compositionally biased region" description="Low complexity" evidence="1">
    <location>
        <begin position="242"/>
        <end position="254"/>
    </location>
</feature>
<dbReference type="AlphaFoldDB" id="A0A419WEQ2"/>
<protein>
    <submittedName>
        <fullName evidence="2">Uncharacterized protein</fullName>
    </submittedName>
</protein>
<feature type="region of interest" description="Disordered" evidence="1">
    <location>
        <begin position="1"/>
        <end position="112"/>
    </location>
</feature>
<dbReference type="InterPro" id="IPR005560">
    <property type="entry name" value="Csp_YhjQ"/>
</dbReference>
<proteinExistence type="predicted"/>
<organism evidence="2 3">
    <name type="scientific">Halopiger aswanensis</name>
    <dbReference type="NCBI Taxonomy" id="148449"/>
    <lineage>
        <taxon>Archaea</taxon>
        <taxon>Methanobacteriati</taxon>
        <taxon>Methanobacteriota</taxon>
        <taxon>Stenosarchaea group</taxon>
        <taxon>Halobacteria</taxon>
        <taxon>Halobacteriales</taxon>
        <taxon>Natrialbaceae</taxon>
        <taxon>Halopiger</taxon>
    </lineage>
</organism>
<dbReference type="EMBL" id="RAPO01000003">
    <property type="protein sequence ID" value="RKD93960.1"/>
    <property type="molecule type" value="Genomic_DNA"/>
</dbReference>
<sequence>MTHQPPQRQPHERSEYEAMNEQSGQMQQGGGAQMTGTQPGARSERQPGMQSGTQQMRTTGTSGQSSQMEPGMQETGGQIGSQGMQPQSQPQMQIQQQPQAQTQMQPQTGGARSFEDHLTNELRIALEDFTELSHVAGWCAKECAGMGPQMQTCARICQDIAEIAELNEKMLARDSMFGPELAETFIRVATEGLPEIRQYSQQHSHIAETVATIERTMNSCETVLRIVGQQGQLEPMTRQERMGQQGQHGQMTQM</sequence>
<evidence type="ECO:0000313" key="3">
    <source>
        <dbReference type="Proteomes" id="UP000283805"/>
    </source>
</evidence>
<reference evidence="2 3" key="1">
    <citation type="submission" date="2018-09" db="EMBL/GenBank/DDBJ databases">
        <title>Genomic Encyclopedia of Archaeal and Bacterial Type Strains, Phase II (KMG-II): from individual species to whole genera.</title>
        <authorList>
            <person name="Goeker M."/>
        </authorList>
    </citation>
    <scope>NUCLEOTIDE SEQUENCE [LARGE SCALE GENOMIC DNA]</scope>
    <source>
        <strain evidence="2 3">DSM 13151</strain>
    </source>
</reference>
<dbReference type="RefSeq" id="WP_245977640.1">
    <property type="nucleotide sequence ID" value="NZ_RAPO01000003.1"/>
</dbReference>